<evidence type="ECO:0008006" key="2">
    <source>
        <dbReference type="Google" id="ProtNLM"/>
    </source>
</evidence>
<comment type="caution">
    <text evidence="1">The sequence shown here is derived from an EMBL/GenBank/DDBJ whole genome shotgun (WGS) entry which is preliminary data.</text>
</comment>
<evidence type="ECO:0000313" key="1">
    <source>
        <dbReference type="EMBL" id="GAG78561.1"/>
    </source>
</evidence>
<proteinExistence type="predicted"/>
<sequence>MIFLNFHSTFSSSRTIENLNTEMNIWCIKLSPRWRIPGRIIRRAVGRNIRRQVRRSFFRRRARRWLIGGAVLLAIAGTHRAVKLREDDAKRLEGHYGRPVQDLSEQEIDDGMRHYNMQPLTIDEDDRKRIYDDDDKEEGFSGQGQKYCIHCGAVLLRDASFCASCGQEI</sequence>
<reference evidence="1" key="1">
    <citation type="journal article" date="2014" name="Front. Microbiol.">
        <title>High frequency of phylogenetically diverse reductive dehalogenase-homologous genes in deep subseafloor sedimentary metagenomes.</title>
        <authorList>
            <person name="Kawai M."/>
            <person name="Futagami T."/>
            <person name="Toyoda A."/>
            <person name="Takaki Y."/>
            <person name="Nishi S."/>
            <person name="Hori S."/>
            <person name="Arai W."/>
            <person name="Tsubouchi T."/>
            <person name="Morono Y."/>
            <person name="Uchiyama I."/>
            <person name="Ito T."/>
            <person name="Fujiyama A."/>
            <person name="Inagaki F."/>
            <person name="Takami H."/>
        </authorList>
    </citation>
    <scope>NUCLEOTIDE SEQUENCE</scope>
    <source>
        <strain evidence="1">Expedition CK06-06</strain>
    </source>
</reference>
<protein>
    <recommendedName>
        <fullName evidence="2">Zinc-ribbon domain-containing protein</fullName>
    </recommendedName>
</protein>
<organism evidence="1">
    <name type="scientific">marine sediment metagenome</name>
    <dbReference type="NCBI Taxonomy" id="412755"/>
    <lineage>
        <taxon>unclassified sequences</taxon>
        <taxon>metagenomes</taxon>
        <taxon>ecological metagenomes</taxon>
    </lineage>
</organism>
<name>X1C2F4_9ZZZZ</name>
<accession>X1C2F4</accession>
<gene>
    <name evidence="1" type="ORF">S01H4_25656</name>
</gene>
<dbReference type="AlphaFoldDB" id="X1C2F4"/>
<dbReference type="EMBL" id="BART01012237">
    <property type="protein sequence ID" value="GAG78561.1"/>
    <property type="molecule type" value="Genomic_DNA"/>
</dbReference>